<evidence type="ECO:0000313" key="4">
    <source>
        <dbReference type="Proteomes" id="UP000315252"/>
    </source>
</evidence>
<accession>A0A545TGP6</accession>
<dbReference type="SUPFAM" id="SSF51182">
    <property type="entry name" value="RmlC-like cupins"/>
    <property type="match status" value="1"/>
</dbReference>
<dbReference type="Gene3D" id="2.60.120.10">
    <property type="entry name" value="Jelly Rolls"/>
    <property type="match status" value="1"/>
</dbReference>
<sequence>MPIIKPQDAPVSQATLDGNDLELGPYKALLLSDAGGLTQFGACLETLPPGSKSSMKHWHEREDEFVYILDGALVLHEGGSRNEMTAGDAATFKAGVDSGHFLENTSDRDATYLLVGTRSQDDVVHYSDRDLVLTKTNGECFWTDRNGTPVER</sequence>
<dbReference type="InterPro" id="IPR011051">
    <property type="entry name" value="RmlC_Cupin_sf"/>
</dbReference>
<dbReference type="CDD" id="cd02224">
    <property type="entry name" value="cupin_SPO2919-like"/>
    <property type="match status" value="1"/>
</dbReference>
<dbReference type="Pfam" id="PF07883">
    <property type="entry name" value="Cupin_2"/>
    <property type="match status" value="1"/>
</dbReference>
<dbReference type="AlphaFoldDB" id="A0A545TGP6"/>
<evidence type="ECO:0000259" key="2">
    <source>
        <dbReference type="Pfam" id="PF07883"/>
    </source>
</evidence>
<organism evidence="3 4">
    <name type="scientific">Denitrobaculum tricleocarpae</name>
    <dbReference type="NCBI Taxonomy" id="2591009"/>
    <lineage>
        <taxon>Bacteria</taxon>
        <taxon>Pseudomonadati</taxon>
        <taxon>Pseudomonadota</taxon>
        <taxon>Alphaproteobacteria</taxon>
        <taxon>Rhodospirillales</taxon>
        <taxon>Rhodospirillaceae</taxon>
        <taxon>Denitrobaculum</taxon>
    </lineage>
</organism>
<dbReference type="EMBL" id="VHSH01000008">
    <property type="protein sequence ID" value="TQV76366.1"/>
    <property type="molecule type" value="Genomic_DNA"/>
</dbReference>
<keyword evidence="1" id="KW-0479">Metal-binding</keyword>
<dbReference type="InterPro" id="IPR014710">
    <property type="entry name" value="RmlC-like_jellyroll"/>
</dbReference>
<reference evidence="3 4" key="1">
    <citation type="submission" date="2019-06" db="EMBL/GenBank/DDBJ databases">
        <title>Whole genome sequence for Rhodospirillaceae sp. R148.</title>
        <authorList>
            <person name="Wang G."/>
        </authorList>
    </citation>
    <scope>NUCLEOTIDE SEQUENCE [LARGE SCALE GENOMIC DNA]</scope>
    <source>
        <strain evidence="3 4">R148</strain>
    </source>
</reference>
<dbReference type="PANTHER" id="PTHR35848:SF9">
    <property type="entry name" value="SLL1358 PROTEIN"/>
    <property type="match status" value="1"/>
</dbReference>
<dbReference type="PANTHER" id="PTHR35848">
    <property type="entry name" value="OXALATE-BINDING PROTEIN"/>
    <property type="match status" value="1"/>
</dbReference>
<comment type="caution">
    <text evidence="3">The sequence shown here is derived from an EMBL/GenBank/DDBJ whole genome shotgun (WGS) entry which is preliminary data.</text>
</comment>
<evidence type="ECO:0000256" key="1">
    <source>
        <dbReference type="ARBA" id="ARBA00022723"/>
    </source>
</evidence>
<dbReference type="Proteomes" id="UP000315252">
    <property type="component" value="Unassembled WGS sequence"/>
</dbReference>
<gene>
    <name evidence="3" type="ORF">FKG95_20980</name>
</gene>
<protein>
    <submittedName>
        <fullName evidence="3">Cupin domain-containing protein</fullName>
    </submittedName>
</protein>
<name>A0A545TGP6_9PROT</name>
<keyword evidence="4" id="KW-1185">Reference proteome</keyword>
<dbReference type="InterPro" id="IPR051610">
    <property type="entry name" value="GPI/OXD"/>
</dbReference>
<dbReference type="GO" id="GO:0046872">
    <property type="term" value="F:metal ion binding"/>
    <property type="evidence" value="ECO:0007669"/>
    <property type="project" value="UniProtKB-KW"/>
</dbReference>
<feature type="domain" description="Cupin type-2" evidence="2">
    <location>
        <begin position="44"/>
        <end position="115"/>
    </location>
</feature>
<evidence type="ECO:0000313" key="3">
    <source>
        <dbReference type="EMBL" id="TQV76366.1"/>
    </source>
</evidence>
<proteinExistence type="predicted"/>
<dbReference type="InterPro" id="IPR013096">
    <property type="entry name" value="Cupin_2"/>
</dbReference>
<dbReference type="OrthoDB" id="5290459at2"/>